<organism evidence="1 2">
    <name type="scientific">Pseudomonas viridiflava</name>
    <name type="common">Phytomonas viridiflava</name>
    <dbReference type="NCBI Taxonomy" id="33069"/>
    <lineage>
        <taxon>Bacteria</taxon>
        <taxon>Pseudomonadati</taxon>
        <taxon>Pseudomonadota</taxon>
        <taxon>Gammaproteobacteria</taxon>
        <taxon>Pseudomonadales</taxon>
        <taxon>Pseudomonadaceae</taxon>
        <taxon>Pseudomonas</taxon>
    </lineage>
</organism>
<keyword evidence="2" id="KW-1185">Reference proteome</keyword>
<evidence type="ECO:0000313" key="1">
    <source>
        <dbReference type="EMBL" id="MEE4039073.1"/>
    </source>
</evidence>
<comment type="caution">
    <text evidence="1">The sequence shown here is derived from an EMBL/GenBank/DDBJ whole genome shotgun (WGS) entry which is preliminary data.</text>
</comment>
<gene>
    <name evidence="1" type="ORF">V2I87_03100</name>
</gene>
<evidence type="ECO:0000313" key="2">
    <source>
        <dbReference type="Proteomes" id="UP001343600"/>
    </source>
</evidence>
<sequence length="77" mass="8418">MFDPIMELGSLITTPWAFAGNHGIQEVTGLKNSRSVYFLIIGTSGHVMSVRQVILQINAKHSGPDRLKCAPGSIRPR</sequence>
<dbReference type="Proteomes" id="UP001343600">
    <property type="component" value="Unassembled WGS sequence"/>
</dbReference>
<dbReference type="RefSeq" id="WP_004882528.1">
    <property type="nucleotide sequence ID" value="NZ_CP097286.1"/>
</dbReference>
<reference evidence="1 2" key="1">
    <citation type="submission" date="2024-01" db="EMBL/GenBank/DDBJ databases">
        <title>Characterization of Pseudomonas viridiflava in Georgia, USA.</title>
        <authorList>
            <person name="Zhao M."/>
            <person name="Dutta B."/>
        </authorList>
    </citation>
    <scope>NUCLEOTIDE SEQUENCE [LARGE SCALE GENOMIC DNA]</scope>
    <source>
        <strain evidence="1 2">21GA0539</strain>
    </source>
</reference>
<accession>A0ABU7N2D7</accession>
<proteinExistence type="predicted"/>
<protein>
    <submittedName>
        <fullName evidence="1">Uncharacterized protein</fullName>
    </submittedName>
</protein>
<dbReference type="EMBL" id="JAZEIP010000003">
    <property type="protein sequence ID" value="MEE4039073.1"/>
    <property type="molecule type" value="Genomic_DNA"/>
</dbReference>
<name>A0ABU7N2D7_PSEVI</name>